<dbReference type="STRING" id="308853.SAMN05421752_10745"/>
<sequence length="389" mass="43463">MKIGFYHDAAGTRHAGGVAVYTQQMAAALSRSNDVYLYTQNGDLSPLLTESDVTVIETPSFEDHWTQSLDPVHPLGPQNRVKLLMTQWAIRNGLIDHMNEHLDILFTYQFLDDLLLSNVVDVPTVYTFHRLTGFGLGVTLRDKLSQTEHLLANSDETAQRVTNALDSDVEELIYPGVDADRFQPGVEPAISSDDPIILFVGRLVESKGIYDLLEAVSRLEGKQELHVVGRGSEKAQLRRRARELGMWERVELHGEVPHPELPAYHAGADVFCLPSHNESFGMANVEAMACELPVVTTALEGIKTYLVNGENGLLARVNDPQDLADKLTMVLESPELRDTLGRQAREDIQAFTWREQARRLEQFCHDAVERSEPAEPARSEPVEMELDTA</sequence>
<organism evidence="4 5">
    <name type="scientific">Natronorubrum thiooxidans</name>
    <dbReference type="NCBI Taxonomy" id="308853"/>
    <lineage>
        <taxon>Archaea</taxon>
        <taxon>Methanobacteriati</taxon>
        <taxon>Methanobacteriota</taxon>
        <taxon>Stenosarchaea group</taxon>
        <taxon>Halobacteria</taxon>
        <taxon>Halobacteriales</taxon>
        <taxon>Natrialbaceae</taxon>
        <taxon>Natronorubrum</taxon>
    </lineage>
</organism>
<dbReference type="SUPFAM" id="SSF53756">
    <property type="entry name" value="UDP-Glycosyltransferase/glycogen phosphorylase"/>
    <property type="match status" value="1"/>
</dbReference>
<dbReference type="PANTHER" id="PTHR45947">
    <property type="entry name" value="SULFOQUINOVOSYL TRANSFERASE SQD2"/>
    <property type="match status" value="1"/>
</dbReference>
<accession>A0A1N7FJJ3</accession>
<feature type="domain" description="Glycosyltransferase subfamily 4-like N-terminal" evidence="3">
    <location>
        <begin position="16"/>
        <end position="181"/>
    </location>
</feature>
<dbReference type="CDD" id="cd03801">
    <property type="entry name" value="GT4_PimA-like"/>
    <property type="match status" value="1"/>
</dbReference>
<dbReference type="Pfam" id="PF13439">
    <property type="entry name" value="Glyco_transf_4"/>
    <property type="match status" value="1"/>
</dbReference>
<evidence type="ECO:0000313" key="4">
    <source>
        <dbReference type="EMBL" id="SIS00529.1"/>
    </source>
</evidence>
<feature type="domain" description="Glycosyl transferase family 1" evidence="2">
    <location>
        <begin position="189"/>
        <end position="346"/>
    </location>
</feature>
<evidence type="ECO:0000259" key="3">
    <source>
        <dbReference type="Pfam" id="PF13439"/>
    </source>
</evidence>
<dbReference type="Pfam" id="PF00534">
    <property type="entry name" value="Glycos_transf_1"/>
    <property type="match status" value="1"/>
</dbReference>
<evidence type="ECO:0000256" key="1">
    <source>
        <dbReference type="SAM" id="MobiDB-lite"/>
    </source>
</evidence>
<dbReference type="InterPro" id="IPR001296">
    <property type="entry name" value="Glyco_trans_1"/>
</dbReference>
<evidence type="ECO:0000259" key="2">
    <source>
        <dbReference type="Pfam" id="PF00534"/>
    </source>
</evidence>
<dbReference type="GO" id="GO:0016757">
    <property type="term" value="F:glycosyltransferase activity"/>
    <property type="evidence" value="ECO:0007669"/>
    <property type="project" value="InterPro"/>
</dbReference>
<protein>
    <submittedName>
        <fullName evidence="4">Glycosyltransferase involved in cell wall bisynthesis</fullName>
    </submittedName>
</protein>
<dbReference type="RefSeq" id="WP_076609242.1">
    <property type="nucleotide sequence ID" value="NZ_FTNR01000007.1"/>
</dbReference>
<feature type="compositionally biased region" description="Basic and acidic residues" evidence="1">
    <location>
        <begin position="367"/>
        <end position="381"/>
    </location>
</feature>
<dbReference type="InterPro" id="IPR028098">
    <property type="entry name" value="Glyco_trans_4-like_N"/>
</dbReference>
<dbReference type="Proteomes" id="UP000185936">
    <property type="component" value="Unassembled WGS sequence"/>
</dbReference>
<dbReference type="Gene3D" id="3.40.50.2000">
    <property type="entry name" value="Glycogen Phosphorylase B"/>
    <property type="match status" value="2"/>
</dbReference>
<gene>
    <name evidence="4" type="ORF">SAMN05421752_10745</name>
</gene>
<dbReference type="InterPro" id="IPR050194">
    <property type="entry name" value="Glycosyltransferase_grp1"/>
</dbReference>
<reference evidence="5" key="1">
    <citation type="submission" date="2017-01" db="EMBL/GenBank/DDBJ databases">
        <authorList>
            <person name="Varghese N."/>
            <person name="Submissions S."/>
        </authorList>
    </citation>
    <scope>NUCLEOTIDE SEQUENCE [LARGE SCALE GENOMIC DNA]</scope>
    <source>
        <strain evidence="5">type strain: HArc-</strain>
    </source>
</reference>
<keyword evidence="5" id="KW-1185">Reference proteome</keyword>
<name>A0A1N7FJJ3_9EURY</name>
<dbReference type="OrthoDB" id="132546at2157"/>
<proteinExistence type="predicted"/>
<keyword evidence="4" id="KW-0808">Transferase</keyword>
<dbReference type="EMBL" id="FTNR01000007">
    <property type="protein sequence ID" value="SIS00529.1"/>
    <property type="molecule type" value="Genomic_DNA"/>
</dbReference>
<evidence type="ECO:0000313" key="5">
    <source>
        <dbReference type="Proteomes" id="UP000185936"/>
    </source>
</evidence>
<dbReference type="PANTHER" id="PTHR45947:SF3">
    <property type="entry name" value="SULFOQUINOVOSYL TRANSFERASE SQD2"/>
    <property type="match status" value="1"/>
</dbReference>
<feature type="region of interest" description="Disordered" evidence="1">
    <location>
        <begin position="367"/>
        <end position="389"/>
    </location>
</feature>
<dbReference type="AlphaFoldDB" id="A0A1N7FJJ3"/>